<feature type="transmembrane region" description="Helical" evidence="6">
    <location>
        <begin position="97"/>
        <end position="114"/>
    </location>
</feature>
<evidence type="ECO:0000256" key="5">
    <source>
        <dbReference type="SAM" id="MobiDB-lite"/>
    </source>
</evidence>
<feature type="region of interest" description="Disordered" evidence="5">
    <location>
        <begin position="227"/>
        <end position="276"/>
    </location>
</feature>
<evidence type="ECO:0000259" key="7">
    <source>
        <dbReference type="Pfam" id="PF01284"/>
    </source>
</evidence>
<evidence type="ECO:0000313" key="8">
    <source>
        <dbReference type="EMBL" id="ETN36666.1"/>
    </source>
</evidence>
<evidence type="ECO:0000256" key="1">
    <source>
        <dbReference type="ARBA" id="ARBA00004141"/>
    </source>
</evidence>
<proteinExistence type="predicted"/>
<dbReference type="InterPro" id="IPR008253">
    <property type="entry name" value="Marvel"/>
</dbReference>
<dbReference type="eggNOG" id="ENOG502S522">
    <property type="taxonomic scope" value="Eukaryota"/>
</dbReference>
<comment type="subcellular location">
    <subcellularLocation>
        <location evidence="1">Membrane</location>
        <topology evidence="1">Multi-pass membrane protein</topology>
    </subcellularLocation>
</comment>
<dbReference type="EMBL" id="KB822725">
    <property type="protein sequence ID" value="ETN36666.1"/>
    <property type="molecule type" value="Genomic_DNA"/>
</dbReference>
<sequence>MGIPKPSIPLSTSLPSIQPLTFLRATQTLFALLTLSLAASVAATFNNHSSSISSPRQVNFLIFTSLFTLLLIIPYTTLAPRFFPRLAQVHVMLSAEASTALFWFAGFIASADLLRKSPLSLHSRATAIAATVFASLLFLTFAATTSFATHHLLTSSNTAQPRYKRTHYHSHSRNLSNLALEKHHAHDRFHARMVQHSCTSTDDLVAYPPPNIKILPKRGLDLEVNSMQVQTPPPRGNRPQPQREQSSWSPDSCTSPQRLGWGHSPRSKASENVGARPYSTRVAGRVRQGVGEIRLGVGEVGERLKARMPRGVQVGNSSGWFGKERAAAVPEAETGWRRMHEMRPGARGKRAEMGV</sequence>
<organism evidence="8 9">
    <name type="scientific">Cyphellophora europaea (strain CBS 101466)</name>
    <name type="common">Phialophora europaea</name>
    <dbReference type="NCBI Taxonomy" id="1220924"/>
    <lineage>
        <taxon>Eukaryota</taxon>
        <taxon>Fungi</taxon>
        <taxon>Dikarya</taxon>
        <taxon>Ascomycota</taxon>
        <taxon>Pezizomycotina</taxon>
        <taxon>Eurotiomycetes</taxon>
        <taxon>Chaetothyriomycetidae</taxon>
        <taxon>Chaetothyriales</taxon>
        <taxon>Cyphellophoraceae</taxon>
        <taxon>Cyphellophora</taxon>
    </lineage>
</organism>
<gene>
    <name evidence="8" type="ORF">HMPREF1541_08944</name>
</gene>
<dbReference type="GeneID" id="19976283"/>
<accession>W2RJK6</accession>
<evidence type="ECO:0000256" key="2">
    <source>
        <dbReference type="ARBA" id="ARBA00022692"/>
    </source>
</evidence>
<dbReference type="Pfam" id="PF01284">
    <property type="entry name" value="MARVEL"/>
    <property type="match status" value="1"/>
</dbReference>
<dbReference type="VEuPathDB" id="FungiDB:HMPREF1541_08944"/>
<dbReference type="HOGENOM" id="CLU_780787_0_0_1"/>
<protein>
    <recommendedName>
        <fullName evidence="7">MARVEL domain-containing protein</fullName>
    </recommendedName>
</protein>
<dbReference type="AlphaFoldDB" id="W2RJK6"/>
<evidence type="ECO:0000256" key="6">
    <source>
        <dbReference type="SAM" id="Phobius"/>
    </source>
</evidence>
<keyword evidence="2 6" id="KW-0812">Transmembrane</keyword>
<dbReference type="Proteomes" id="UP000030752">
    <property type="component" value="Unassembled WGS sequence"/>
</dbReference>
<keyword evidence="9" id="KW-1185">Reference proteome</keyword>
<evidence type="ECO:0000313" key="9">
    <source>
        <dbReference type="Proteomes" id="UP000030752"/>
    </source>
</evidence>
<keyword evidence="4 6" id="KW-0472">Membrane</keyword>
<dbReference type="PANTHER" id="PTHR37451">
    <property type="entry name" value="MARVEL DOMAIN"/>
    <property type="match status" value="1"/>
</dbReference>
<dbReference type="InParanoid" id="W2RJK6"/>
<feature type="domain" description="MARVEL" evidence="7">
    <location>
        <begin position="17"/>
        <end position="146"/>
    </location>
</feature>
<evidence type="ECO:0000256" key="3">
    <source>
        <dbReference type="ARBA" id="ARBA00022989"/>
    </source>
</evidence>
<dbReference type="GO" id="GO:0016020">
    <property type="term" value="C:membrane"/>
    <property type="evidence" value="ECO:0007669"/>
    <property type="project" value="UniProtKB-SubCell"/>
</dbReference>
<dbReference type="RefSeq" id="XP_008721484.1">
    <property type="nucleotide sequence ID" value="XM_008723262.1"/>
</dbReference>
<feature type="transmembrane region" description="Helical" evidence="6">
    <location>
        <begin position="28"/>
        <end position="46"/>
    </location>
</feature>
<dbReference type="OrthoDB" id="2117453at2759"/>
<feature type="transmembrane region" description="Helical" evidence="6">
    <location>
        <begin position="58"/>
        <end position="77"/>
    </location>
</feature>
<dbReference type="STRING" id="1220924.W2RJK6"/>
<evidence type="ECO:0000256" key="4">
    <source>
        <dbReference type="ARBA" id="ARBA00023136"/>
    </source>
</evidence>
<reference evidence="8 9" key="1">
    <citation type="submission" date="2013-03" db="EMBL/GenBank/DDBJ databases">
        <title>The Genome Sequence of Phialophora europaea CBS 101466.</title>
        <authorList>
            <consortium name="The Broad Institute Genomics Platform"/>
            <person name="Cuomo C."/>
            <person name="de Hoog S."/>
            <person name="Gorbushina A."/>
            <person name="Walker B."/>
            <person name="Young S.K."/>
            <person name="Zeng Q."/>
            <person name="Gargeya S."/>
            <person name="Fitzgerald M."/>
            <person name="Haas B."/>
            <person name="Abouelleil A."/>
            <person name="Allen A.W."/>
            <person name="Alvarado L."/>
            <person name="Arachchi H.M."/>
            <person name="Berlin A.M."/>
            <person name="Chapman S.B."/>
            <person name="Gainer-Dewar J."/>
            <person name="Goldberg J."/>
            <person name="Griggs A."/>
            <person name="Gujja S."/>
            <person name="Hansen M."/>
            <person name="Howarth C."/>
            <person name="Imamovic A."/>
            <person name="Ireland A."/>
            <person name="Larimer J."/>
            <person name="McCowan C."/>
            <person name="Murphy C."/>
            <person name="Pearson M."/>
            <person name="Poon T.W."/>
            <person name="Priest M."/>
            <person name="Roberts A."/>
            <person name="Saif S."/>
            <person name="Shea T."/>
            <person name="Sisk P."/>
            <person name="Sykes S."/>
            <person name="Wortman J."/>
            <person name="Nusbaum C."/>
            <person name="Birren B."/>
        </authorList>
    </citation>
    <scope>NUCLEOTIDE SEQUENCE [LARGE SCALE GENOMIC DNA]</scope>
    <source>
        <strain evidence="8 9">CBS 101466</strain>
    </source>
</reference>
<dbReference type="PANTHER" id="PTHR37451:SF1">
    <property type="entry name" value="MARVEL DOMAIN-CONTAINING PROTEIN"/>
    <property type="match status" value="1"/>
</dbReference>
<name>W2RJK6_CYPE1</name>
<feature type="compositionally biased region" description="Polar residues" evidence="5">
    <location>
        <begin position="244"/>
        <end position="257"/>
    </location>
</feature>
<keyword evidence="3 6" id="KW-1133">Transmembrane helix</keyword>
<feature type="transmembrane region" description="Helical" evidence="6">
    <location>
        <begin position="126"/>
        <end position="148"/>
    </location>
</feature>